<organism evidence="2 3">
    <name type="scientific">Linum trigynum</name>
    <dbReference type="NCBI Taxonomy" id="586398"/>
    <lineage>
        <taxon>Eukaryota</taxon>
        <taxon>Viridiplantae</taxon>
        <taxon>Streptophyta</taxon>
        <taxon>Embryophyta</taxon>
        <taxon>Tracheophyta</taxon>
        <taxon>Spermatophyta</taxon>
        <taxon>Magnoliopsida</taxon>
        <taxon>eudicotyledons</taxon>
        <taxon>Gunneridae</taxon>
        <taxon>Pentapetalae</taxon>
        <taxon>rosids</taxon>
        <taxon>fabids</taxon>
        <taxon>Malpighiales</taxon>
        <taxon>Linaceae</taxon>
        <taxon>Linum</taxon>
    </lineage>
</organism>
<accession>A0AAV2GE84</accession>
<evidence type="ECO:0000313" key="2">
    <source>
        <dbReference type="EMBL" id="CAL1408662.1"/>
    </source>
</evidence>
<evidence type="ECO:0000256" key="1">
    <source>
        <dbReference type="SAM" id="MobiDB-lite"/>
    </source>
</evidence>
<sequence>MDRRRSIAPIQRLDPQQLQSRAEDGVAMRNRQGERLWRRHKKFHAREAKRLSPTPSRCDLLQWKAFFASDRRRFVGSLYQPSSQMSLARKQ</sequence>
<dbReference type="AlphaFoldDB" id="A0AAV2GE84"/>
<protein>
    <submittedName>
        <fullName evidence="2">Uncharacterized protein</fullName>
    </submittedName>
</protein>
<evidence type="ECO:0000313" key="3">
    <source>
        <dbReference type="Proteomes" id="UP001497516"/>
    </source>
</evidence>
<keyword evidence="3" id="KW-1185">Reference proteome</keyword>
<proteinExistence type="predicted"/>
<name>A0AAV2GE84_9ROSI</name>
<dbReference type="Proteomes" id="UP001497516">
    <property type="component" value="Chromosome 8"/>
</dbReference>
<reference evidence="2 3" key="1">
    <citation type="submission" date="2024-04" db="EMBL/GenBank/DDBJ databases">
        <authorList>
            <person name="Fracassetti M."/>
        </authorList>
    </citation>
    <scope>NUCLEOTIDE SEQUENCE [LARGE SCALE GENOMIC DNA]</scope>
</reference>
<dbReference type="EMBL" id="OZ034821">
    <property type="protein sequence ID" value="CAL1408662.1"/>
    <property type="molecule type" value="Genomic_DNA"/>
</dbReference>
<feature type="region of interest" description="Disordered" evidence="1">
    <location>
        <begin position="1"/>
        <end position="25"/>
    </location>
</feature>
<gene>
    <name evidence="2" type="ORF">LTRI10_LOCUS48237</name>
</gene>